<comment type="caution">
    <text evidence="2">The sequence shown here is derived from an EMBL/GenBank/DDBJ whole genome shotgun (WGS) entry which is preliminary data.</text>
</comment>
<dbReference type="AlphaFoldDB" id="A0A3L8DPK7"/>
<evidence type="ECO:0000256" key="1">
    <source>
        <dbReference type="SAM" id="MobiDB-lite"/>
    </source>
</evidence>
<dbReference type="Proteomes" id="UP000279307">
    <property type="component" value="Chromosome 5"/>
</dbReference>
<organism evidence="2">
    <name type="scientific">Ooceraea biroi</name>
    <name type="common">Clonal raider ant</name>
    <name type="synonym">Cerapachys biroi</name>
    <dbReference type="NCBI Taxonomy" id="2015173"/>
    <lineage>
        <taxon>Eukaryota</taxon>
        <taxon>Metazoa</taxon>
        <taxon>Ecdysozoa</taxon>
        <taxon>Arthropoda</taxon>
        <taxon>Hexapoda</taxon>
        <taxon>Insecta</taxon>
        <taxon>Pterygota</taxon>
        <taxon>Neoptera</taxon>
        <taxon>Endopterygota</taxon>
        <taxon>Hymenoptera</taxon>
        <taxon>Apocrita</taxon>
        <taxon>Aculeata</taxon>
        <taxon>Formicoidea</taxon>
        <taxon>Formicidae</taxon>
        <taxon>Dorylinae</taxon>
        <taxon>Ooceraea</taxon>
    </lineage>
</organism>
<reference evidence="2" key="2">
    <citation type="submission" date="2018-07" db="EMBL/GenBank/DDBJ databases">
        <authorList>
            <person name="Mckenzie S.K."/>
            <person name="Kronauer D.J.C."/>
        </authorList>
    </citation>
    <scope>NUCLEOTIDE SEQUENCE</scope>
    <source>
        <strain evidence="2">Clonal line C1</strain>
    </source>
</reference>
<evidence type="ECO:0000313" key="2">
    <source>
        <dbReference type="EMBL" id="RLU22226.1"/>
    </source>
</evidence>
<accession>A0A3L8DPK7</accession>
<reference evidence="2" key="1">
    <citation type="journal article" date="2018" name="Genome Res.">
        <title>The genomic architecture and molecular evolution of ant odorant receptors.</title>
        <authorList>
            <person name="McKenzie S.K."/>
            <person name="Kronauer D.J.C."/>
        </authorList>
    </citation>
    <scope>NUCLEOTIDE SEQUENCE [LARGE SCALE GENOMIC DNA]</scope>
    <source>
        <strain evidence="2">Clonal line C1</strain>
    </source>
</reference>
<protein>
    <submittedName>
        <fullName evidence="2">Uncharacterized protein</fullName>
    </submittedName>
</protein>
<sequence length="181" mass="20095">MINYAINCYFTLLTFEMYSTCAASLTTQEDHYVRHEIRGARRHRKAYGSSFTGARCQRVRPRRMPVPGIMLVCKREKFSEAKGEKHASFGDFQRAAFLAGIITPDNNSAGRRAFTSPATSYARKKAIDGSVFQEINGSTGNVQPNSVGGRRPAKIKSPTRRTTNIIDTKLNHPPPVATVSL</sequence>
<feature type="compositionally biased region" description="Polar residues" evidence="1">
    <location>
        <begin position="135"/>
        <end position="146"/>
    </location>
</feature>
<dbReference type="EMBL" id="QOIP01000005">
    <property type="protein sequence ID" value="RLU22226.1"/>
    <property type="molecule type" value="Genomic_DNA"/>
</dbReference>
<gene>
    <name evidence="2" type="ORF">DMN91_004504</name>
</gene>
<feature type="region of interest" description="Disordered" evidence="1">
    <location>
        <begin position="135"/>
        <end position="158"/>
    </location>
</feature>
<name>A0A3L8DPK7_OOCBI</name>
<proteinExistence type="predicted"/>